<dbReference type="Gene3D" id="3.40.1580.10">
    <property type="entry name" value="SMI1/KNR4-like"/>
    <property type="match status" value="1"/>
</dbReference>
<gene>
    <name evidence="1" type="ORF">Voc01_028730</name>
</gene>
<proteinExistence type="predicted"/>
<protein>
    <recommendedName>
        <fullName evidence="3">Knr4/Smi1-like domain-containing protein</fullName>
    </recommendedName>
</protein>
<evidence type="ECO:0000313" key="2">
    <source>
        <dbReference type="Proteomes" id="UP000635606"/>
    </source>
</evidence>
<keyword evidence="2" id="KW-1185">Reference proteome</keyword>
<organism evidence="1 2">
    <name type="scientific">Virgisporangium ochraceum</name>
    <dbReference type="NCBI Taxonomy" id="65505"/>
    <lineage>
        <taxon>Bacteria</taxon>
        <taxon>Bacillati</taxon>
        <taxon>Actinomycetota</taxon>
        <taxon>Actinomycetes</taxon>
        <taxon>Micromonosporales</taxon>
        <taxon>Micromonosporaceae</taxon>
        <taxon>Virgisporangium</taxon>
    </lineage>
</organism>
<comment type="caution">
    <text evidence="1">The sequence shown here is derived from an EMBL/GenBank/DDBJ whole genome shotgun (WGS) entry which is preliminary data.</text>
</comment>
<dbReference type="AlphaFoldDB" id="A0A8J3ZV08"/>
<evidence type="ECO:0000313" key="1">
    <source>
        <dbReference type="EMBL" id="GIJ67956.1"/>
    </source>
</evidence>
<dbReference type="SUPFAM" id="SSF160631">
    <property type="entry name" value="SMI1/KNR4-like"/>
    <property type="match status" value="1"/>
</dbReference>
<sequence length="288" mass="32402">MTTVVSALDRLMTLVSPPALPVDGDGDWQRVEARLGLALPADFKELLRRYGVGQFDDITLLTPFDTHPDAVFDLVEYAEALTSWYDDLRDDDPENFPFPLYPENGGLLPWAKTGEGTDLCWLTEGRPDDWPTAVWNVREGGHRYDRGAVELLYGYLSGQARVELLSPPPDVPWFDRYRDRREVRIALADGEVPSADRLRILREHLAPTSDRRSVEDQLGRRTDNFKAVDRDWLLAFLTGYGPDGIVVRFPPEDDDDARTAVAAAVRAMGSRMVRATSGREPVWTDSVA</sequence>
<evidence type="ECO:0008006" key="3">
    <source>
        <dbReference type="Google" id="ProtNLM"/>
    </source>
</evidence>
<dbReference type="Pfam" id="PF14568">
    <property type="entry name" value="SUKH_6"/>
    <property type="match status" value="1"/>
</dbReference>
<reference evidence="1" key="1">
    <citation type="submission" date="2021-01" db="EMBL/GenBank/DDBJ databases">
        <title>Whole genome shotgun sequence of Virgisporangium ochraceum NBRC 16418.</title>
        <authorList>
            <person name="Komaki H."/>
            <person name="Tamura T."/>
        </authorList>
    </citation>
    <scope>NUCLEOTIDE SEQUENCE</scope>
    <source>
        <strain evidence="1">NBRC 16418</strain>
    </source>
</reference>
<accession>A0A8J3ZV08</accession>
<dbReference type="EMBL" id="BOPH01000034">
    <property type="protein sequence ID" value="GIJ67956.1"/>
    <property type="molecule type" value="Genomic_DNA"/>
</dbReference>
<dbReference type="Proteomes" id="UP000635606">
    <property type="component" value="Unassembled WGS sequence"/>
</dbReference>
<dbReference type="InterPro" id="IPR037883">
    <property type="entry name" value="Knr4/Smi1-like_sf"/>
</dbReference>
<name>A0A8J3ZV08_9ACTN</name>